<feature type="region of interest" description="Disordered" evidence="7">
    <location>
        <begin position="239"/>
        <end position="262"/>
    </location>
</feature>
<comment type="subcellular location">
    <subcellularLocation>
        <location evidence="1">Nucleus</location>
    </subcellularLocation>
</comment>
<protein>
    <recommendedName>
        <fullName evidence="8">BHLH domain-containing protein</fullName>
    </recommendedName>
</protein>
<keyword evidence="3" id="KW-0805">Transcription regulation</keyword>
<keyword evidence="5" id="KW-0804">Transcription</keyword>
<keyword evidence="10" id="KW-1185">Reference proteome</keyword>
<dbReference type="SUPFAM" id="SSF47459">
    <property type="entry name" value="HLH, helix-loop-helix DNA-binding domain"/>
    <property type="match status" value="1"/>
</dbReference>
<dbReference type="PANTHER" id="PTHR16223">
    <property type="entry name" value="TRANSCRIPTION FACTOR BHLH83-RELATED"/>
    <property type="match status" value="1"/>
</dbReference>
<evidence type="ECO:0000256" key="7">
    <source>
        <dbReference type="SAM" id="MobiDB-lite"/>
    </source>
</evidence>
<dbReference type="InterPro" id="IPR011598">
    <property type="entry name" value="bHLH_dom"/>
</dbReference>
<accession>A0AAU9RJX9</accession>
<dbReference type="GO" id="GO:0046983">
    <property type="term" value="F:protein dimerization activity"/>
    <property type="evidence" value="ECO:0007669"/>
    <property type="project" value="InterPro"/>
</dbReference>
<dbReference type="GO" id="GO:0005634">
    <property type="term" value="C:nucleus"/>
    <property type="evidence" value="ECO:0007669"/>
    <property type="project" value="UniProtKB-SubCell"/>
</dbReference>
<feature type="region of interest" description="Disordered" evidence="7">
    <location>
        <begin position="47"/>
        <end position="66"/>
    </location>
</feature>
<evidence type="ECO:0000256" key="2">
    <source>
        <dbReference type="ARBA" id="ARBA00011738"/>
    </source>
</evidence>
<dbReference type="EMBL" id="CAJVSB020000109">
    <property type="protein sequence ID" value="CAH2041588.1"/>
    <property type="molecule type" value="Genomic_DNA"/>
</dbReference>
<evidence type="ECO:0000256" key="6">
    <source>
        <dbReference type="ARBA" id="ARBA00023242"/>
    </source>
</evidence>
<evidence type="ECO:0000313" key="10">
    <source>
        <dbReference type="Proteomes" id="UP000836841"/>
    </source>
</evidence>
<sequence>MAEDFQAGVCDGGAWWSSPTSSLGFSPCSTAVNDAIGSFGWQGDDLVQATQRPPQPDSASGRGGLMGSDIPVVGGWLSSSSAETTDWSQPLFGCAEIQKVWSLKSREESTMSEFPQTNLLPASFPMDSSANSSSLQTIFDTADSPSQHSLFQHTSLNYPSKTNNLGEFFPSPTKFPPLLRPSLPNSNPVWIASSSAALNGIPTNLFPPRQLQLLKSNFENKSICSSLVSKLNNGVQDLGSAGKRSSYGEPQPMFKRPRIETPSPLPTFKVRKEKLGDRVTALQQLVSPFGKTDTASVLHEAIEYIKFLHEQVSVLSTPYMKNGAPIQHQEVLNYIQFL</sequence>
<dbReference type="InterPro" id="IPR045843">
    <property type="entry name" value="IND-like"/>
</dbReference>
<dbReference type="CDD" id="cd11393">
    <property type="entry name" value="bHLH_AtbHLH_like"/>
    <property type="match status" value="1"/>
</dbReference>
<keyword evidence="4" id="KW-0238">DNA-binding</keyword>
<dbReference type="GO" id="GO:0000981">
    <property type="term" value="F:DNA-binding transcription factor activity, RNA polymerase II-specific"/>
    <property type="evidence" value="ECO:0007669"/>
    <property type="project" value="TreeGrafter"/>
</dbReference>
<dbReference type="Gene3D" id="4.10.280.10">
    <property type="entry name" value="Helix-loop-helix DNA-binding domain"/>
    <property type="match status" value="1"/>
</dbReference>
<comment type="subunit">
    <text evidence="2">Homodimer.</text>
</comment>
<comment type="caution">
    <text evidence="9">The sequence shown here is derived from an EMBL/GenBank/DDBJ whole genome shotgun (WGS) entry which is preliminary data.</text>
</comment>
<dbReference type="AlphaFoldDB" id="A0AAU9RJX9"/>
<proteinExistence type="predicted"/>
<dbReference type="PROSITE" id="PS50888">
    <property type="entry name" value="BHLH"/>
    <property type="match status" value="1"/>
</dbReference>
<gene>
    <name evidence="9" type="ORF">TAV2_LOCUS4484</name>
</gene>
<keyword evidence="6" id="KW-0539">Nucleus</keyword>
<dbReference type="InterPro" id="IPR036638">
    <property type="entry name" value="HLH_DNA-bd_sf"/>
</dbReference>
<dbReference type="FunFam" id="4.10.280.10:FF:000032">
    <property type="entry name" value="Transcription factor bHLH123 family"/>
    <property type="match status" value="1"/>
</dbReference>
<reference evidence="9 10" key="1">
    <citation type="submission" date="2022-03" db="EMBL/GenBank/DDBJ databases">
        <authorList>
            <person name="Nunn A."/>
            <person name="Chopra R."/>
            <person name="Nunn A."/>
            <person name="Contreras Garrido A."/>
        </authorList>
    </citation>
    <scope>NUCLEOTIDE SEQUENCE [LARGE SCALE GENOMIC DNA]</scope>
</reference>
<evidence type="ECO:0000256" key="3">
    <source>
        <dbReference type="ARBA" id="ARBA00023015"/>
    </source>
</evidence>
<dbReference type="PANTHER" id="PTHR16223:SF238">
    <property type="entry name" value="TRANSCRIPTION FACTOR BHLH114"/>
    <property type="match status" value="1"/>
</dbReference>
<dbReference type="GO" id="GO:0000978">
    <property type="term" value="F:RNA polymerase II cis-regulatory region sequence-specific DNA binding"/>
    <property type="evidence" value="ECO:0007669"/>
    <property type="project" value="TreeGrafter"/>
</dbReference>
<evidence type="ECO:0000256" key="5">
    <source>
        <dbReference type="ARBA" id="ARBA00023163"/>
    </source>
</evidence>
<evidence type="ECO:0000259" key="8">
    <source>
        <dbReference type="PROSITE" id="PS50888"/>
    </source>
</evidence>
<evidence type="ECO:0000313" key="9">
    <source>
        <dbReference type="EMBL" id="CAH2041588.1"/>
    </source>
</evidence>
<evidence type="ECO:0000256" key="1">
    <source>
        <dbReference type="ARBA" id="ARBA00004123"/>
    </source>
</evidence>
<name>A0AAU9RJX9_THLAR</name>
<feature type="domain" description="BHLH" evidence="8">
    <location>
        <begin position="259"/>
        <end position="308"/>
    </location>
</feature>
<dbReference type="InterPro" id="IPR045239">
    <property type="entry name" value="bHLH95_bHLH"/>
</dbReference>
<evidence type="ECO:0000256" key="4">
    <source>
        <dbReference type="ARBA" id="ARBA00023125"/>
    </source>
</evidence>
<dbReference type="Proteomes" id="UP000836841">
    <property type="component" value="Unassembled WGS sequence"/>
</dbReference>
<organism evidence="9 10">
    <name type="scientific">Thlaspi arvense</name>
    <name type="common">Field penny-cress</name>
    <dbReference type="NCBI Taxonomy" id="13288"/>
    <lineage>
        <taxon>Eukaryota</taxon>
        <taxon>Viridiplantae</taxon>
        <taxon>Streptophyta</taxon>
        <taxon>Embryophyta</taxon>
        <taxon>Tracheophyta</taxon>
        <taxon>Spermatophyta</taxon>
        <taxon>Magnoliopsida</taxon>
        <taxon>eudicotyledons</taxon>
        <taxon>Gunneridae</taxon>
        <taxon>Pentapetalae</taxon>
        <taxon>rosids</taxon>
        <taxon>malvids</taxon>
        <taxon>Brassicales</taxon>
        <taxon>Brassicaceae</taxon>
        <taxon>Thlaspideae</taxon>
        <taxon>Thlaspi</taxon>
    </lineage>
</organism>